<gene>
    <name evidence="3" type="ORF">CCAM_LOCUS29288</name>
</gene>
<evidence type="ECO:0000256" key="1">
    <source>
        <dbReference type="SAM" id="MobiDB-lite"/>
    </source>
</evidence>
<reference evidence="3 4" key="1">
    <citation type="submission" date="2018-04" db="EMBL/GenBank/DDBJ databases">
        <authorList>
            <person name="Vogel A."/>
        </authorList>
    </citation>
    <scope>NUCLEOTIDE SEQUENCE [LARGE SCALE GENOMIC DNA]</scope>
</reference>
<dbReference type="PROSITE" id="PS50994">
    <property type="entry name" value="INTEGRASE"/>
    <property type="match status" value="1"/>
</dbReference>
<protein>
    <recommendedName>
        <fullName evidence="2">Integrase catalytic domain-containing protein</fullName>
    </recommendedName>
</protein>
<dbReference type="OrthoDB" id="696591at2759"/>
<dbReference type="Pfam" id="PF03732">
    <property type="entry name" value="Retrotrans_gag"/>
    <property type="match status" value="1"/>
</dbReference>
<evidence type="ECO:0000259" key="2">
    <source>
        <dbReference type="PROSITE" id="PS50994"/>
    </source>
</evidence>
<dbReference type="Pfam" id="PF17921">
    <property type="entry name" value="Integrase_H2C2"/>
    <property type="match status" value="1"/>
</dbReference>
<evidence type="ECO:0000313" key="3">
    <source>
        <dbReference type="EMBL" id="VFQ87512.1"/>
    </source>
</evidence>
<dbReference type="InterPro" id="IPR012337">
    <property type="entry name" value="RNaseH-like_sf"/>
</dbReference>
<dbReference type="InterPro" id="IPR005162">
    <property type="entry name" value="Retrotrans_gag_dom"/>
</dbReference>
<evidence type="ECO:0000313" key="4">
    <source>
        <dbReference type="Proteomes" id="UP000595140"/>
    </source>
</evidence>
<dbReference type="InterPro" id="IPR041588">
    <property type="entry name" value="Integrase_H2C2"/>
</dbReference>
<organism evidence="3 4">
    <name type="scientific">Cuscuta campestris</name>
    <dbReference type="NCBI Taxonomy" id="132261"/>
    <lineage>
        <taxon>Eukaryota</taxon>
        <taxon>Viridiplantae</taxon>
        <taxon>Streptophyta</taxon>
        <taxon>Embryophyta</taxon>
        <taxon>Tracheophyta</taxon>
        <taxon>Spermatophyta</taxon>
        <taxon>Magnoliopsida</taxon>
        <taxon>eudicotyledons</taxon>
        <taxon>Gunneridae</taxon>
        <taxon>Pentapetalae</taxon>
        <taxon>asterids</taxon>
        <taxon>lamiids</taxon>
        <taxon>Solanales</taxon>
        <taxon>Convolvulaceae</taxon>
        <taxon>Cuscuteae</taxon>
        <taxon>Cuscuta</taxon>
        <taxon>Cuscuta subgen. Grammica</taxon>
        <taxon>Cuscuta sect. Cleistogrammica</taxon>
    </lineage>
</organism>
<feature type="region of interest" description="Disordered" evidence="1">
    <location>
        <begin position="83"/>
        <end position="105"/>
    </location>
</feature>
<accession>A0A484MFG1</accession>
<dbReference type="FunFam" id="1.10.340.70:FF:000001">
    <property type="entry name" value="Retrovirus-related Pol polyprotein from transposon gypsy-like Protein"/>
    <property type="match status" value="1"/>
</dbReference>
<dbReference type="SUPFAM" id="SSF53098">
    <property type="entry name" value="Ribonuclease H-like"/>
    <property type="match status" value="1"/>
</dbReference>
<dbReference type="AlphaFoldDB" id="A0A484MFG1"/>
<dbReference type="Gene3D" id="1.10.340.70">
    <property type="match status" value="1"/>
</dbReference>
<name>A0A484MFG1_9ASTE</name>
<dbReference type="GO" id="GO:0003676">
    <property type="term" value="F:nucleic acid binding"/>
    <property type="evidence" value="ECO:0007669"/>
    <property type="project" value="InterPro"/>
</dbReference>
<dbReference type="PANTHER" id="PTHR35046">
    <property type="entry name" value="ZINC KNUCKLE (CCHC-TYPE) FAMILY PROTEIN"/>
    <property type="match status" value="1"/>
</dbReference>
<dbReference type="PANTHER" id="PTHR35046:SF9">
    <property type="entry name" value="RNA-DIRECTED DNA POLYMERASE"/>
    <property type="match status" value="1"/>
</dbReference>
<keyword evidence="4" id="KW-1185">Reference proteome</keyword>
<feature type="domain" description="Integrase catalytic" evidence="2">
    <location>
        <begin position="479"/>
        <end position="661"/>
    </location>
</feature>
<dbReference type="GO" id="GO:0015074">
    <property type="term" value="P:DNA integration"/>
    <property type="evidence" value="ECO:0007669"/>
    <property type="project" value="InterPro"/>
</dbReference>
<dbReference type="InterPro" id="IPR036397">
    <property type="entry name" value="RNaseH_sf"/>
</dbReference>
<sequence>MLRSNRWCYQIKPRQVKGPLKNPGVRIKTARLGLHVEARGLRRTILQQEIDARLAAHTSRLDAQYARVESLYLNPHNGQIFHRRHTGSGEGSGASYTPKPKLESPKCDGSESLRWLYKVKEYFEFYDTPSSERLRCVALMLEGLAADWFHWRMKNKLIDGWDDFVHKFKLRFDPDHFVDYFRQLAKLRQRGSVIEYQEEFEKILQHVTGASEDILISLFHAGLKHHLQQEISLLKPESLSDSFTLARELEAKHTALLHSVHQRQAYIPNSGQLRGVPTALNLRRNHPCCQRPLNQHHQGCPGTSSVYPERKKKPRMLKGCATIAIKSGHARTSSSNRVADALSRRDDAGELAASFFQLSRPVPTLVADILRENTSKADLRHLHEAAKSRSLPADYSIADGLVFYRRRVCIGKDSTLRYSLLREYHDSPLAGHPGVQRTFAWLAMHFYWPGMRRDVQRYIEACTICQTTKHSTQPLAGLLQPLPIPQLVWGDTSMDFITGLPPSRGYTVLFVVVDRLSKYVHLGPLPSDFDGPLVASLFVDIVVKHHGFPQSIVSDRDKIFMSRFCYHSGLRMTPFQVLYGREPPTLLPCSPGDCTVPAVDTLLTERTTLLQRLQQYLHEAQALPLPAELVDGRPSSHPVKVHSLRTTLVGTLPVRQALVEWSDGGINDATWEPIDMLARQYPDLHLEDNVDFDPGESVTQQPMVLLDQAAPGERPIEESRRDDQDGPVRLHPLLFLEIERPKLFNHCPADFVAGRSENRGGPSRTRGNGFCLLSSDRPWNGALVIGIRNVEGRDLIGRTDSLVDLNLDIDGGSFPERSAVGIVELLPLRGTTQNPPKIDGHLTLVPVVLIPGRGKPENISVVRTTPPEPGAFLVNSDKLSDFTVDVAPFGISFDDKIYVYTVPKLMGY</sequence>
<dbReference type="Proteomes" id="UP000595140">
    <property type="component" value="Unassembled WGS sequence"/>
</dbReference>
<dbReference type="EMBL" id="OOIL02003368">
    <property type="protein sequence ID" value="VFQ87512.1"/>
    <property type="molecule type" value="Genomic_DNA"/>
</dbReference>
<dbReference type="InterPro" id="IPR001584">
    <property type="entry name" value="Integrase_cat-core"/>
</dbReference>
<proteinExistence type="predicted"/>
<dbReference type="Gene3D" id="3.30.420.10">
    <property type="entry name" value="Ribonuclease H-like superfamily/Ribonuclease H"/>
    <property type="match status" value="1"/>
</dbReference>